<gene>
    <name evidence="1" type="ORF">O6H91_01G031000</name>
</gene>
<dbReference type="Proteomes" id="UP001162992">
    <property type="component" value="Chromosome 1"/>
</dbReference>
<evidence type="ECO:0000313" key="2">
    <source>
        <dbReference type="Proteomes" id="UP001162992"/>
    </source>
</evidence>
<reference evidence="2" key="1">
    <citation type="journal article" date="2024" name="Proc. Natl. Acad. Sci. U.S.A.">
        <title>Extraordinary preservation of gene collinearity over three hundred million years revealed in homosporous lycophytes.</title>
        <authorList>
            <person name="Li C."/>
            <person name="Wickell D."/>
            <person name="Kuo L.Y."/>
            <person name="Chen X."/>
            <person name="Nie B."/>
            <person name="Liao X."/>
            <person name="Peng D."/>
            <person name="Ji J."/>
            <person name="Jenkins J."/>
            <person name="Williams M."/>
            <person name="Shu S."/>
            <person name="Plott C."/>
            <person name="Barry K."/>
            <person name="Rajasekar S."/>
            <person name="Grimwood J."/>
            <person name="Han X."/>
            <person name="Sun S."/>
            <person name="Hou Z."/>
            <person name="He W."/>
            <person name="Dai G."/>
            <person name="Sun C."/>
            <person name="Schmutz J."/>
            <person name="Leebens-Mack J.H."/>
            <person name="Li F.W."/>
            <person name="Wang L."/>
        </authorList>
    </citation>
    <scope>NUCLEOTIDE SEQUENCE [LARGE SCALE GENOMIC DNA]</scope>
    <source>
        <strain evidence="2">cv. PW_Plant_1</strain>
    </source>
</reference>
<organism evidence="1 2">
    <name type="scientific">Diphasiastrum complanatum</name>
    <name type="common">Issler's clubmoss</name>
    <name type="synonym">Lycopodium complanatum</name>
    <dbReference type="NCBI Taxonomy" id="34168"/>
    <lineage>
        <taxon>Eukaryota</taxon>
        <taxon>Viridiplantae</taxon>
        <taxon>Streptophyta</taxon>
        <taxon>Embryophyta</taxon>
        <taxon>Tracheophyta</taxon>
        <taxon>Lycopodiopsida</taxon>
        <taxon>Lycopodiales</taxon>
        <taxon>Lycopodiaceae</taxon>
        <taxon>Lycopodioideae</taxon>
        <taxon>Diphasiastrum</taxon>
    </lineage>
</organism>
<keyword evidence="2" id="KW-1185">Reference proteome</keyword>
<name>A0ACC2EPM5_DIPCM</name>
<proteinExistence type="predicted"/>
<accession>A0ACC2EPM5</accession>
<protein>
    <submittedName>
        <fullName evidence="1">Uncharacterized protein</fullName>
    </submittedName>
</protein>
<dbReference type="EMBL" id="CM055092">
    <property type="protein sequence ID" value="KAJ7568393.1"/>
    <property type="molecule type" value="Genomic_DNA"/>
</dbReference>
<sequence length="425" mass="49189">MTLPSWDLKKQWNPALFETAEGKVQGEVGRWRKVCTAKAMFLFILFIMFTLCLVNILVSSPHIQPTWGLSTFGLGSHPRNCRFYATKSSSECYQTVEQCKSGCLHESQSLPRGIVQETSDLKLRPLWTSSKAQDLQPSRRNLLAIAAGIKQKKFVDHIVQKFPLNNFTVMLFHYDGIVDKWYDLAWTLEAIHIVALNQTKWWFAKRFLHPDIVGAYEYIFIWDEDLGVENFNARRYLAIMQDEGLQISQPALDPELSDVHHRITMRDRKVTVHRRMIKHRGNGWCLDNSTQPPCTGWVEMMAPVFTKAAWSCAWRMIQNDLVHGWGLDFKLGYCVQGDRTEKVGVIDSEYIVHRGIQSLGGPGKSKDPRHSRLDARHEVRRRSYAELEIFSQRWQVAVRDDKCWVDPYKKRIGGKTRELMDGNNC</sequence>
<evidence type="ECO:0000313" key="1">
    <source>
        <dbReference type="EMBL" id="KAJ7568393.1"/>
    </source>
</evidence>
<comment type="caution">
    <text evidence="1">The sequence shown here is derived from an EMBL/GenBank/DDBJ whole genome shotgun (WGS) entry which is preliminary data.</text>
</comment>